<keyword evidence="2" id="KW-1185">Reference proteome</keyword>
<reference evidence="1 2" key="1">
    <citation type="submission" date="2019-08" db="EMBL/GenBank/DDBJ databases">
        <title>Aureimonas fodiniaquatilis sp. nov., isolated from a coal mine wastewater.</title>
        <authorList>
            <person name="Kim W."/>
        </authorList>
    </citation>
    <scope>NUCLEOTIDE SEQUENCE [LARGE SCALE GENOMIC DNA]</scope>
    <source>
        <strain evidence="1 2">CAU 1482</strain>
    </source>
</reference>
<name>A0A5B0DWS1_9HYPH</name>
<evidence type="ECO:0000313" key="2">
    <source>
        <dbReference type="Proteomes" id="UP000324738"/>
    </source>
</evidence>
<dbReference type="AlphaFoldDB" id="A0A5B0DWS1"/>
<dbReference type="Proteomes" id="UP000324738">
    <property type="component" value="Unassembled WGS sequence"/>
</dbReference>
<accession>A0A5B0DWS1</accession>
<protein>
    <submittedName>
        <fullName evidence="1">Uncharacterized protein</fullName>
    </submittedName>
</protein>
<evidence type="ECO:0000313" key="1">
    <source>
        <dbReference type="EMBL" id="KAA0970808.1"/>
    </source>
</evidence>
<dbReference type="EMBL" id="VTWH01000002">
    <property type="protein sequence ID" value="KAA0970808.1"/>
    <property type="molecule type" value="Genomic_DNA"/>
</dbReference>
<organism evidence="1 2">
    <name type="scientific">Aureimonas fodinaquatilis</name>
    <dbReference type="NCBI Taxonomy" id="2565783"/>
    <lineage>
        <taxon>Bacteria</taxon>
        <taxon>Pseudomonadati</taxon>
        <taxon>Pseudomonadota</taxon>
        <taxon>Alphaproteobacteria</taxon>
        <taxon>Hyphomicrobiales</taxon>
        <taxon>Aurantimonadaceae</taxon>
        <taxon>Aureimonas</taxon>
    </lineage>
</organism>
<gene>
    <name evidence="1" type="ORF">FPY71_10050</name>
</gene>
<proteinExistence type="predicted"/>
<dbReference type="InterPro" id="IPR049156">
    <property type="entry name" value="Phage_chap_TAC_15-like"/>
</dbReference>
<dbReference type="RefSeq" id="WP_149300121.1">
    <property type="nucleotide sequence ID" value="NZ_VTWH01000002.1"/>
</dbReference>
<dbReference type="Pfam" id="PF21822">
    <property type="entry name" value="Phage_TAC_15"/>
    <property type="match status" value="1"/>
</dbReference>
<sequence>MAEKKIGDRTFKVDPPLATVAIVMQARLMKAVGPAIDKLPDIFAGARASEGTAEKDRGNAAAVQALTGILSGLKPEDVAGLLKDLTEMALIKRPSGHYEPVDFDGDFSGRLGEVIPVITFVVREVFGDFFSGAVASGRGMGTAAA</sequence>
<dbReference type="OrthoDB" id="8420586at2"/>
<comment type="caution">
    <text evidence="1">The sequence shown here is derived from an EMBL/GenBank/DDBJ whole genome shotgun (WGS) entry which is preliminary data.</text>
</comment>